<dbReference type="AlphaFoldDB" id="A0A3M7Q272"/>
<comment type="caution">
    <text evidence="1">The sequence shown here is derived from an EMBL/GenBank/DDBJ whole genome shotgun (WGS) entry which is preliminary data.</text>
</comment>
<dbReference type="EMBL" id="REGN01007676">
    <property type="protein sequence ID" value="RNA05556.1"/>
    <property type="molecule type" value="Genomic_DNA"/>
</dbReference>
<name>A0A3M7Q272_BRAPC</name>
<proteinExistence type="predicted"/>
<organism evidence="1 2">
    <name type="scientific">Brachionus plicatilis</name>
    <name type="common">Marine rotifer</name>
    <name type="synonym">Brachionus muelleri</name>
    <dbReference type="NCBI Taxonomy" id="10195"/>
    <lineage>
        <taxon>Eukaryota</taxon>
        <taxon>Metazoa</taxon>
        <taxon>Spiralia</taxon>
        <taxon>Gnathifera</taxon>
        <taxon>Rotifera</taxon>
        <taxon>Eurotatoria</taxon>
        <taxon>Monogononta</taxon>
        <taxon>Pseudotrocha</taxon>
        <taxon>Ploima</taxon>
        <taxon>Brachionidae</taxon>
        <taxon>Brachionus</taxon>
    </lineage>
</organism>
<accession>A0A3M7Q272</accession>
<keyword evidence="2" id="KW-1185">Reference proteome</keyword>
<dbReference type="Proteomes" id="UP000276133">
    <property type="component" value="Unassembled WGS sequence"/>
</dbReference>
<reference evidence="1 2" key="1">
    <citation type="journal article" date="2018" name="Sci. Rep.">
        <title>Genomic signatures of local adaptation to the degree of environmental predictability in rotifers.</title>
        <authorList>
            <person name="Franch-Gras L."/>
            <person name="Hahn C."/>
            <person name="Garcia-Roger E.M."/>
            <person name="Carmona M.J."/>
            <person name="Serra M."/>
            <person name="Gomez A."/>
        </authorList>
    </citation>
    <scope>NUCLEOTIDE SEQUENCE [LARGE SCALE GENOMIC DNA]</scope>
    <source>
        <strain evidence="1">HYR1</strain>
    </source>
</reference>
<gene>
    <name evidence="1" type="ORF">BpHYR1_030860</name>
</gene>
<sequence length="80" mass="10013">MRWIISSWKKSIWIMKLSRFKTKLDNLNQFLFKKYLPIKNRLINLENFLRTPTYKILFTKINIQFQDHVFIFFTEDFFKS</sequence>
<evidence type="ECO:0000313" key="1">
    <source>
        <dbReference type="EMBL" id="RNA05556.1"/>
    </source>
</evidence>
<evidence type="ECO:0000313" key="2">
    <source>
        <dbReference type="Proteomes" id="UP000276133"/>
    </source>
</evidence>
<protein>
    <submittedName>
        <fullName evidence="1">Uncharacterized protein</fullName>
    </submittedName>
</protein>